<gene>
    <name evidence="1" type="ORF">HETIRDRAFT_419089</name>
</gene>
<proteinExistence type="predicted"/>
<dbReference type="GeneID" id="20673527"/>
<protein>
    <submittedName>
        <fullName evidence="1">Uncharacterized protein</fullName>
    </submittedName>
</protein>
<dbReference type="Proteomes" id="UP000030671">
    <property type="component" value="Unassembled WGS sequence"/>
</dbReference>
<dbReference type="KEGG" id="hir:HETIRDRAFT_419089"/>
<evidence type="ECO:0000313" key="1">
    <source>
        <dbReference type="EMBL" id="ETW81180.1"/>
    </source>
</evidence>
<keyword evidence="2" id="KW-1185">Reference proteome</keyword>
<dbReference type="HOGENOM" id="CLU_1678129_0_0_1"/>
<reference evidence="1 2" key="1">
    <citation type="journal article" date="2012" name="New Phytol.">
        <title>Insight into trade-off between wood decay and parasitism from the genome of a fungal forest pathogen.</title>
        <authorList>
            <person name="Olson A."/>
            <person name="Aerts A."/>
            <person name="Asiegbu F."/>
            <person name="Belbahri L."/>
            <person name="Bouzid O."/>
            <person name="Broberg A."/>
            <person name="Canback B."/>
            <person name="Coutinho P.M."/>
            <person name="Cullen D."/>
            <person name="Dalman K."/>
            <person name="Deflorio G."/>
            <person name="van Diepen L.T."/>
            <person name="Dunand C."/>
            <person name="Duplessis S."/>
            <person name="Durling M."/>
            <person name="Gonthier P."/>
            <person name="Grimwood J."/>
            <person name="Fossdal C.G."/>
            <person name="Hansson D."/>
            <person name="Henrissat B."/>
            <person name="Hietala A."/>
            <person name="Himmelstrand K."/>
            <person name="Hoffmeister D."/>
            <person name="Hogberg N."/>
            <person name="James T.Y."/>
            <person name="Karlsson M."/>
            <person name="Kohler A."/>
            <person name="Kues U."/>
            <person name="Lee Y.H."/>
            <person name="Lin Y.C."/>
            <person name="Lind M."/>
            <person name="Lindquist E."/>
            <person name="Lombard V."/>
            <person name="Lucas S."/>
            <person name="Lunden K."/>
            <person name="Morin E."/>
            <person name="Murat C."/>
            <person name="Park J."/>
            <person name="Raffaello T."/>
            <person name="Rouze P."/>
            <person name="Salamov A."/>
            <person name="Schmutz J."/>
            <person name="Solheim H."/>
            <person name="Stahlberg J."/>
            <person name="Velez H."/>
            <person name="de Vries R.P."/>
            <person name="Wiebenga A."/>
            <person name="Woodward S."/>
            <person name="Yakovlev I."/>
            <person name="Garbelotto M."/>
            <person name="Martin F."/>
            <person name="Grigoriev I.V."/>
            <person name="Stenlid J."/>
        </authorList>
    </citation>
    <scope>NUCLEOTIDE SEQUENCE [LARGE SCALE GENOMIC DNA]</scope>
    <source>
        <strain evidence="1 2">TC 32-1</strain>
    </source>
</reference>
<organism evidence="1 2">
    <name type="scientific">Heterobasidion irregulare (strain TC 32-1)</name>
    <dbReference type="NCBI Taxonomy" id="747525"/>
    <lineage>
        <taxon>Eukaryota</taxon>
        <taxon>Fungi</taxon>
        <taxon>Dikarya</taxon>
        <taxon>Basidiomycota</taxon>
        <taxon>Agaricomycotina</taxon>
        <taxon>Agaricomycetes</taxon>
        <taxon>Russulales</taxon>
        <taxon>Bondarzewiaceae</taxon>
        <taxon>Heterobasidion</taxon>
        <taxon>Heterobasidion annosum species complex</taxon>
    </lineage>
</organism>
<dbReference type="AlphaFoldDB" id="W4K762"/>
<name>W4K762_HETIT</name>
<evidence type="ECO:0000313" key="2">
    <source>
        <dbReference type="Proteomes" id="UP000030671"/>
    </source>
</evidence>
<dbReference type="OrthoDB" id="3248986at2759"/>
<dbReference type="InParanoid" id="W4K762"/>
<accession>W4K762</accession>
<sequence>MHAVFLGEVKHIIQQIIVHNLATLLPITLYCVWEHNREIPDHDSPKPSLRTNTRAVFYKTKRLLQKCQRIWTTLSIMPDEARWAQELHVCTCWAWSLMYCHLTPNFCLFTHRNLFIYCLGPVYGFQLFGPEANNGRLIKVNTNRHTGGELESTMMWS</sequence>
<dbReference type="EMBL" id="KI925459">
    <property type="protein sequence ID" value="ETW81180.1"/>
    <property type="molecule type" value="Genomic_DNA"/>
</dbReference>
<dbReference type="RefSeq" id="XP_009547845.1">
    <property type="nucleotide sequence ID" value="XM_009549550.1"/>
</dbReference>